<dbReference type="EMBL" id="CP032157">
    <property type="protein sequence ID" value="AXY74021.1"/>
    <property type="molecule type" value="Genomic_DNA"/>
</dbReference>
<dbReference type="PANTHER" id="PTHR34071:SF2">
    <property type="entry name" value="FLAVIN-NUCLEOTIDE-BINDING PROTEIN"/>
    <property type="match status" value="1"/>
</dbReference>
<dbReference type="SUPFAM" id="SSF50475">
    <property type="entry name" value="FMN-binding split barrel"/>
    <property type="match status" value="1"/>
</dbReference>
<keyword evidence="2" id="KW-1185">Reference proteome</keyword>
<dbReference type="InterPro" id="IPR024747">
    <property type="entry name" value="Pyridox_Oxase-rel"/>
</dbReference>
<dbReference type="AlphaFoldDB" id="A0A3B7MU64"/>
<evidence type="ECO:0000313" key="2">
    <source>
        <dbReference type="Proteomes" id="UP000263900"/>
    </source>
</evidence>
<dbReference type="Pfam" id="PF12900">
    <property type="entry name" value="Pyridox_ox_2"/>
    <property type="match status" value="1"/>
</dbReference>
<proteinExistence type="predicted"/>
<dbReference type="PANTHER" id="PTHR34071">
    <property type="entry name" value="5-NITROIMIDAZOLE ANTIBIOTICS RESISTANCE PROTEIN, NIMA-FAMILY-RELATED PROTEIN-RELATED"/>
    <property type="match status" value="1"/>
</dbReference>
<gene>
    <name evidence="1" type="ORF">D3H65_08505</name>
</gene>
<accession>A0A3B7MU64</accession>
<sequence>MFGKLSPEEIESVLSTQMVGRIGCHADDTTYVVPINFTYDGEFVYCYTQEGMKVALMRKNPQVCFQTDDLTNMANWKSVILWGSFEELPEGKERREALDKLVNRIMPMVSSERVHQSDDWPFTNNVTEQVKGIVFRIRLTKKTGRFERSTQSALVG</sequence>
<reference evidence="1 2" key="1">
    <citation type="submission" date="2018-09" db="EMBL/GenBank/DDBJ databases">
        <title>Genome sequencing of strain 6GH32-13.</title>
        <authorList>
            <person name="Weon H.-Y."/>
            <person name="Heo J."/>
            <person name="Kwon S.-W."/>
        </authorList>
    </citation>
    <scope>NUCLEOTIDE SEQUENCE [LARGE SCALE GENOMIC DNA]</scope>
    <source>
        <strain evidence="1 2">5GH32-13</strain>
    </source>
</reference>
<organism evidence="1 2">
    <name type="scientific">Paraflavitalea soli</name>
    <dbReference type="NCBI Taxonomy" id="2315862"/>
    <lineage>
        <taxon>Bacteria</taxon>
        <taxon>Pseudomonadati</taxon>
        <taxon>Bacteroidota</taxon>
        <taxon>Chitinophagia</taxon>
        <taxon>Chitinophagales</taxon>
        <taxon>Chitinophagaceae</taxon>
        <taxon>Paraflavitalea</taxon>
    </lineage>
</organism>
<evidence type="ECO:0000313" key="1">
    <source>
        <dbReference type="EMBL" id="AXY74021.1"/>
    </source>
</evidence>
<dbReference type="KEGG" id="pseg:D3H65_08505"/>
<dbReference type="InterPro" id="IPR012349">
    <property type="entry name" value="Split_barrel_FMN-bd"/>
</dbReference>
<dbReference type="Gene3D" id="2.30.110.10">
    <property type="entry name" value="Electron Transport, Fmn-binding Protein, Chain A"/>
    <property type="match status" value="1"/>
</dbReference>
<dbReference type="RefSeq" id="WP_119049908.1">
    <property type="nucleotide sequence ID" value="NZ_CP032157.1"/>
</dbReference>
<name>A0A3B7MU64_9BACT</name>
<dbReference type="Proteomes" id="UP000263900">
    <property type="component" value="Chromosome"/>
</dbReference>
<dbReference type="OrthoDB" id="9794935at2"/>
<protein>
    <submittedName>
        <fullName evidence="1">Pyridoxamine 5'-phosphate oxidase family protein</fullName>
    </submittedName>
</protein>